<dbReference type="EMBL" id="VSSQ01079351">
    <property type="protein sequence ID" value="MPN28897.1"/>
    <property type="molecule type" value="Genomic_DNA"/>
</dbReference>
<dbReference type="Pfam" id="PF04860">
    <property type="entry name" value="Phage_portal"/>
    <property type="match status" value="1"/>
</dbReference>
<sequence length="134" mass="15094">MEETSRFTGIPAYMLQTGKQSYQSNEQQQLDFVTNTLMAHVVGWEQEWSHKLLSTKQKAAGDYLRFNVGVLLRGDNKSRAEFYAKMVSNSIYCPDDCRAFEEMNPLPDGIGAEFLVTKNMDSLKKVLKSGTGKG</sequence>
<reference evidence="1" key="1">
    <citation type="submission" date="2019-08" db="EMBL/GenBank/DDBJ databases">
        <authorList>
            <person name="Kucharzyk K."/>
            <person name="Murdoch R.W."/>
            <person name="Higgins S."/>
            <person name="Loffler F."/>
        </authorList>
    </citation>
    <scope>NUCLEOTIDE SEQUENCE</scope>
</reference>
<comment type="caution">
    <text evidence="1">The sequence shown here is derived from an EMBL/GenBank/DDBJ whole genome shotgun (WGS) entry which is preliminary data.</text>
</comment>
<protein>
    <recommendedName>
        <fullName evidence="2">Phage portal protein</fullName>
    </recommendedName>
</protein>
<evidence type="ECO:0000313" key="1">
    <source>
        <dbReference type="EMBL" id="MPN28897.1"/>
    </source>
</evidence>
<name>A0A645GPV1_9ZZZZ</name>
<dbReference type="AlphaFoldDB" id="A0A645GPV1"/>
<accession>A0A645GPV1</accession>
<evidence type="ECO:0008006" key="2">
    <source>
        <dbReference type="Google" id="ProtNLM"/>
    </source>
</evidence>
<dbReference type="InterPro" id="IPR006944">
    <property type="entry name" value="Phage/GTA_portal"/>
</dbReference>
<gene>
    <name evidence="1" type="ORF">SDC9_176342</name>
</gene>
<proteinExistence type="predicted"/>
<organism evidence="1">
    <name type="scientific">bioreactor metagenome</name>
    <dbReference type="NCBI Taxonomy" id="1076179"/>
    <lineage>
        <taxon>unclassified sequences</taxon>
        <taxon>metagenomes</taxon>
        <taxon>ecological metagenomes</taxon>
    </lineage>
</organism>